<protein>
    <recommendedName>
        <fullName evidence="3">Protein kinase domain-containing protein</fullName>
    </recommendedName>
</protein>
<dbReference type="InterPro" id="IPR011009">
    <property type="entry name" value="Kinase-like_dom_sf"/>
</dbReference>
<organism evidence="1 2">
    <name type="scientific">Macrostomum lignano</name>
    <dbReference type="NCBI Taxonomy" id="282301"/>
    <lineage>
        <taxon>Eukaryota</taxon>
        <taxon>Metazoa</taxon>
        <taxon>Spiralia</taxon>
        <taxon>Lophotrochozoa</taxon>
        <taxon>Platyhelminthes</taxon>
        <taxon>Rhabditophora</taxon>
        <taxon>Macrostomorpha</taxon>
        <taxon>Macrostomida</taxon>
        <taxon>Macrostomidae</taxon>
        <taxon>Macrostomum</taxon>
    </lineage>
</organism>
<dbReference type="SUPFAM" id="SSF56112">
    <property type="entry name" value="Protein kinase-like (PK-like)"/>
    <property type="match status" value="1"/>
</dbReference>
<name>A0A267EJF2_9PLAT</name>
<dbReference type="Gene3D" id="1.10.510.10">
    <property type="entry name" value="Transferase(Phosphotransferase) domain 1"/>
    <property type="match status" value="1"/>
</dbReference>
<dbReference type="EMBL" id="NIVC01002087">
    <property type="protein sequence ID" value="PAA60959.1"/>
    <property type="molecule type" value="Genomic_DNA"/>
</dbReference>
<dbReference type="STRING" id="282301.A0A267EJF2"/>
<dbReference type="OrthoDB" id="6139845at2759"/>
<reference evidence="1 2" key="1">
    <citation type="submission" date="2017-06" db="EMBL/GenBank/DDBJ databases">
        <title>A platform for efficient transgenesis in Macrostomum lignano, a flatworm model organism for stem cell research.</title>
        <authorList>
            <person name="Berezikov E."/>
        </authorList>
    </citation>
    <scope>NUCLEOTIDE SEQUENCE [LARGE SCALE GENOMIC DNA]</scope>
    <source>
        <strain evidence="1">DV1</strain>
        <tissue evidence="1">Whole organism</tissue>
    </source>
</reference>
<sequence>MEMHEVLTRTNSMILGSEVSRSTLLTRSTTADISAVDWIAQLNAKCKTILSAMCSHSDLLLKYDLTSREPDSPMIYVNTRMPSKFMFNMEAFPRLSKLEKLNGKQLQVEELVYHKMFEAVIERYTNSNQKPNPVLRDTRSSEFCYRMAIKVEAVPAQKALKARRLILLREFLILQHLWECFHREMKAKVCGTDQLIGFPMPFEFKNVVGCSEFDFTEDGMTYMHYNIHGAEEKVLITTIPQTVPDSTSTTIGSSLSYMATERLGPSLGYLIDLMRSQGKTFSVSSALKIYDQILCRMMIMHKYGVVHCNPNPSCFYFGPGESCNVLYISELGSALVKPEFNMQVPRFHDRFVSYLRFRERRCHFVQDVESAFYIFLYMLVGRLPWDGRTLGNLKPAEGMSMVQPSDDPYTDRSLTIDDKEKFWQNQDTISRAIRVVEMEIYDPLYVSFTADLLEALYSRTRESLQLSSSVGIANYMKDCCVGNTQAYNVYYNLRRVIATYFRFEILNQPLKDRQGSARLEQLNRSSTNDLRIAFDLSHWCWNHLDPNPNSSTSKRISFKT</sequence>
<dbReference type="InterPro" id="IPR050235">
    <property type="entry name" value="CK1_Ser-Thr_kinase"/>
</dbReference>
<dbReference type="Proteomes" id="UP000215902">
    <property type="component" value="Unassembled WGS sequence"/>
</dbReference>
<dbReference type="AlphaFoldDB" id="A0A267EJF2"/>
<evidence type="ECO:0000313" key="1">
    <source>
        <dbReference type="EMBL" id="PAA60959.1"/>
    </source>
</evidence>
<dbReference type="PANTHER" id="PTHR11909">
    <property type="entry name" value="CASEIN KINASE-RELATED"/>
    <property type="match status" value="1"/>
</dbReference>
<accession>A0A267EJF2</accession>
<gene>
    <name evidence="1" type="ORF">BOX15_Mlig016624g1</name>
</gene>
<evidence type="ECO:0008006" key="3">
    <source>
        <dbReference type="Google" id="ProtNLM"/>
    </source>
</evidence>
<evidence type="ECO:0000313" key="2">
    <source>
        <dbReference type="Proteomes" id="UP000215902"/>
    </source>
</evidence>
<comment type="caution">
    <text evidence="1">The sequence shown here is derived from an EMBL/GenBank/DDBJ whole genome shotgun (WGS) entry which is preliminary data.</text>
</comment>
<keyword evidence="2" id="KW-1185">Reference proteome</keyword>
<proteinExistence type="predicted"/>